<dbReference type="EMBL" id="LNFO01005379">
    <property type="protein sequence ID" value="KUF78231.1"/>
    <property type="molecule type" value="Genomic_DNA"/>
</dbReference>
<sequence>MGDADGAQYNAMDRFFEGCNPEILVCFYHVVAKVHERSSSIHPGKRSLVVAAIFDMYYAKTASQFHSKKTTILWQWLADPDIKEFGKYFHKQWLFGKFLKWQCFRTPIGLATTSSPVETFKAKVKCTYTLRSRMYIPSKS</sequence>
<organism evidence="1 2">
    <name type="scientific">Phytophthora nicotianae</name>
    <name type="common">Potato buckeye rot agent</name>
    <name type="synonym">Phytophthora parasitica</name>
    <dbReference type="NCBI Taxonomy" id="4792"/>
    <lineage>
        <taxon>Eukaryota</taxon>
        <taxon>Sar</taxon>
        <taxon>Stramenopiles</taxon>
        <taxon>Oomycota</taxon>
        <taxon>Peronosporomycetes</taxon>
        <taxon>Peronosporales</taxon>
        <taxon>Peronosporaceae</taxon>
        <taxon>Phytophthora</taxon>
    </lineage>
</organism>
<dbReference type="Proteomes" id="UP000052943">
    <property type="component" value="Unassembled WGS sequence"/>
</dbReference>
<proteinExistence type="predicted"/>
<accession>A0A0W8C2C2</accession>
<name>A0A0W8C2C2_PHYNI</name>
<protein>
    <recommendedName>
        <fullName evidence="3">MULE transposase domain-containing protein</fullName>
    </recommendedName>
</protein>
<comment type="caution">
    <text evidence="1">The sequence shown here is derived from an EMBL/GenBank/DDBJ whole genome shotgun (WGS) entry which is preliminary data.</text>
</comment>
<reference evidence="1 2" key="1">
    <citation type="submission" date="2015-11" db="EMBL/GenBank/DDBJ databases">
        <title>Genomes and virulence difference between two physiological races of Phytophthora nicotianae.</title>
        <authorList>
            <person name="Liu H."/>
            <person name="Ma X."/>
            <person name="Yu H."/>
            <person name="Fang D."/>
            <person name="Li Y."/>
            <person name="Wang X."/>
            <person name="Wang W."/>
            <person name="Dong Y."/>
            <person name="Xiao B."/>
        </authorList>
    </citation>
    <scope>NUCLEOTIDE SEQUENCE [LARGE SCALE GENOMIC DNA]</scope>
    <source>
        <strain evidence="2">race 0</strain>
    </source>
</reference>
<evidence type="ECO:0008006" key="3">
    <source>
        <dbReference type="Google" id="ProtNLM"/>
    </source>
</evidence>
<gene>
    <name evidence="1" type="ORF">AM587_10012646</name>
</gene>
<evidence type="ECO:0000313" key="2">
    <source>
        <dbReference type="Proteomes" id="UP000052943"/>
    </source>
</evidence>
<evidence type="ECO:0000313" key="1">
    <source>
        <dbReference type="EMBL" id="KUF78231.1"/>
    </source>
</evidence>
<dbReference type="AlphaFoldDB" id="A0A0W8C2C2"/>